<dbReference type="EMBL" id="FZOY01000003">
    <property type="protein sequence ID" value="SNS80490.1"/>
    <property type="molecule type" value="Genomic_DNA"/>
</dbReference>
<dbReference type="GO" id="GO:0008146">
    <property type="term" value="F:sulfotransferase activity"/>
    <property type="evidence" value="ECO:0007669"/>
    <property type="project" value="InterPro"/>
</dbReference>
<sequence length="325" mass="36588">MAVASEMMTAGGAARCDARFSRPRSLVFGIGAAKCGTSWLNALLRSHPKMHVAHQRELHYWDVVRAPFHTGPRDSIRRKLAEMEKQSFWRRRVLRAPTYRYYRAAARMHHGHDARHAAYADVMFSGYRRQPVVGEVTPAYALLQTETYAEMASLNPDTRFIYLMRDPMERLHSACRHELRKRHGHSAVSEANVVAMLKETIRENGGALPPRSQYDRTISRLEAAVPADRIHYEFFETLFTREGVARIFGFLGLPSVEASFDARNVGEGTGGISRAFVEVSRSPLAPVYDFIQKKFGEVVPKAWGRSGGWDAPQRAGASTDERAPA</sequence>
<dbReference type="Proteomes" id="UP000198426">
    <property type="component" value="Unassembled WGS sequence"/>
</dbReference>
<keyword evidence="1 2" id="KW-0808">Transferase</keyword>
<dbReference type="RefSeq" id="WP_141134869.1">
    <property type="nucleotide sequence ID" value="NZ_FZOY01000003.1"/>
</dbReference>
<dbReference type="PANTHER" id="PTHR10605">
    <property type="entry name" value="HEPARAN SULFATE SULFOTRANSFERASE"/>
    <property type="match status" value="1"/>
</dbReference>
<gene>
    <name evidence="2" type="ORF">SAMN05421757_103411</name>
</gene>
<dbReference type="OrthoDB" id="981508at2"/>
<evidence type="ECO:0000313" key="3">
    <source>
        <dbReference type="Proteomes" id="UP000198426"/>
    </source>
</evidence>
<evidence type="ECO:0000256" key="1">
    <source>
        <dbReference type="ARBA" id="ARBA00022679"/>
    </source>
</evidence>
<dbReference type="AlphaFoldDB" id="A0A239HGN0"/>
<accession>A0A239HGN0</accession>
<dbReference type="SUPFAM" id="SSF52540">
    <property type="entry name" value="P-loop containing nucleoside triphosphate hydrolases"/>
    <property type="match status" value="1"/>
</dbReference>
<dbReference type="Pfam" id="PF13469">
    <property type="entry name" value="Sulfotransfer_3"/>
    <property type="match status" value="1"/>
</dbReference>
<protein>
    <submittedName>
        <fullName evidence="2">Sulfotransferase family protein</fullName>
    </submittedName>
</protein>
<proteinExistence type="predicted"/>
<evidence type="ECO:0000313" key="2">
    <source>
        <dbReference type="EMBL" id="SNS80490.1"/>
    </source>
</evidence>
<dbReference type="Gene3D" id="3.40.50.300">
    <property type="entry name" value="P-loop containing nucleotide triphosphate hydrolases"/>
    <property type="match status" value="1"/>
</dbReference>
<keyword evidence="3" id="KW-1185">Reference proteome</keyword>
<reference evidence="2 3" key="1">
    <citation type="submission" date="2017-06" db="EMBL/GenBank/DDBJ databases">
        <authorList>
            <person name="Kim H.J."/>
            <person name="Triplett B.A."/>
        </authorList>
    </citation>
    <scope>NUCLEOTIDE SEQUENCE [LARGE SCALE GENOMIC DNA]</scope>
    <source>
        <strain evidence="2 3">DSM 29339</strain>
    </source>
</reference>
<dbReference type="InterPro" id="IPR037359">
    <property type="entry name" value="NST/OST"/>
</dbReference>
<organism evidence="2 3">
    <name type="scientific">Tropicimonas sediminicola</name>
    <dbReference type="NCBI Taxonomy" id="1031541"/>
    <lineage>
        <taxon>Bacteria</taxon>
        <taxon>Pseudomonadati</taxon>
        <taxon>Pseudomonadota</taxon>
        <taxon>Alphaproteobacteria</taxon>
        <taxon>Rhodobacterales</taxon>
        <taxon>Roseobacteraceae</taxon>
        <taxon>Tropicimonas</taxon>
    </lineage>
</organism>
<dbReference type="PANTHER" id="PTHR10605:SF56">
    <property type="entry name" value="BIFUNCTIONAL HEPARAN SULFATE N-DEACETYLASE_N-SULFOTRANSFERASE"/>
    <property type="match status" value="1"/>
</dbReference>
<name>A0A239HGN0_9RHOB</name>
<dbReference type="InterPro" id="IPR027417">
    <property type="entry name" value="P-loop_NTPase"/>
</dbReference>